<protein>
    <submittedName>
        <fullName evidence="2">Uncharacterized protein</fullName>
    </submittedName>
</protein>
<dbReference type="EMBL" id="BMJB01000003">
    <property type="protein sequence ID" value="GGA79027.1"/>
    <property type="molecule type" value="Genomic_DNA"/>
</dbReference>
<reference evidence="2" key="1">
    <citation type="journal article" date="2014" name="Int. J. Syst. Evol. Microbiol.">
        <title>Complete genome sequence of Corynebacterium casei LMG S-19264T (=DSM 44701T), isolated from a smear-ripened cheese.</title>
        <authorList>
            <consortium name="US DOE Joint Genome Institute (JGI-PGF)"/>
            <person name="Walter F."/>
            <person name="Albersmeier A."/>
            <person name="Kalinowski J."/>
            <person name="Ruckert C."/>
        </authorList>
    </citation>
    <scope>NUCLEOTIDE SEQUENCE</scope>
    <source>
        <strain evidence="2">CGMCC 1.15447</strain>
    </source>
</reference>
<proteinExistence type="predicted"/>
<organism evidence="2 3">
    <name type="scientific">Edaphobacter acidisoli</name>
    <dbReference type="NCBI Taxonomy" id="2040573"/>
    <lineage>
        <taxon>Bacteria</taxon>
        <taxon>Pseudomonadati</taxon>
        <taxon>Acidobacteriota</taxon>
        <taxon>Terriglobia</taxon>
        <taxon>Terriglobales</taxon>
        <taxon>Acidobacteriaceae</taxon>
        <taxon>Edaphobacter</taxon>
    </lineage>
</organism>
<dbReference type="Proteomes" id="UP000648801">
    <property type="component" value="Unassembled WGS sequence"/>
</dbReference>
<accession>A0A916W9W9</accession>
<evidence type="ECO:0000256" key="1">
    <source>
        <dbReference type="SAM" id="Phobius"/>
    </source>
</evidence>
<feature type="transmembrane region" description="Helical" evidence="1">
    <location>
        <begin position="77"/>
        <end position="97"/>
    </location>
</feature>
<reference evidence="2" key="2">
    <citation type="submission" date="2020-09" db="EMBL/GenBank/DDBJ databases">
        <authorList>
            <person name="Sun Q."/>
            <person name="Zhou Y."/>
        </authorList>
    </citation>
    <scope>NUCLEOTIDE SEQUENCE</scope>
    <source>
        <strain evidence="2">CGMCC 1.15447</strain>
    </source>
</reference>
<evidence type="ECO:0000313" key="2">
    <source>
        <dbReference type="EMBL" id="GGA79027.1"/>
    </source>
</evidence>
<gene>
    <name evidence="2" type="ORF">GCM10011507_32840</name>
</gene>
<comment type="caution">
    <text evidence="2">The sequence shown here is derived from an EMBL/GenBank/DDBJ whole genome shotgun (WGS) entry which is preliminary data.</text>
</comment>
<feature type="transmembrane region" description="Helical" evidence="1">
    <location>
        <begin position="38"/>
        <end position="57"/>
    </location>
</feature>
<keyword evidence="1" id="KW-1133">Transmembrane helix</keyword>
<dbReference type="AlphaFoldDB" id="A0A916W9W9"/>
<name>A0A916W9W9_9BACT</name>
<keyword evidence="1" id="KW-0812">Transmembrane</keyword>
<keyword evidence="3" id="KW-1185">Reference proteome</keyword>
<evidence type="ECO:0000313" key="3">
    <source>
        <dbReference type="Proteomes" id="UP000648801"/>
    </source>
</evidence>
<sequence>MGNELNTAARAAVVNRTHRVVRERAGMMAARRSRVRSLMIPAAVSSSLLLILSVAGWRVLEQYDLNPNGIPDASNQLFILLLWFLPVSMALLAMVLFRRIRRRVDGEVAK</sequence>
<keyword evidence="1" id="KW-0472">Membrane</keyword>